<feature type="transmembrane region" description="Helical" evidence="7">
    <location>
        <begin position="449"/>
        <end position="469"/>
    </location>
</feature>
<proteinExistence type="predicted"/>
<dbReference type="EMBL" id="MCFK01003909">
    <property type="protein sequence ID" value="RKF61761.1"/>
    <property type="molecule type" value="Genomic_DNA"/>
</dbReference>
<dbReference type="InterPro" id="IPR011701">
    <property type="entry name" value="MFS"/>
</dbReference>
<reference evidence="9 10" key="1">
    <citation type="journal article" date="2018" name="BMC Genomics">
        <title>Comparative genome analyses reveal sequence features reflecting distinct modes of host-adaptation between dicot and monocot powdery mildew.</title>
        <authorList>
            <person name="Wu Y."/>
            <person name="Ma X."/>
            <person name="Pan Z."/>
            <person name="Kale S.D."/>
            <person name="Song Y."/>
            <person name="King H."/>
            <person name="Zhang Q."/>
            <person name="Presley C."/>
            <person name="Deng X."/>
            <person name="Wei C.I."/>
            <person name="Xiao S."/>
        </authorList>
    </citation>
    <scope>NUCLEOTIDE SEQUENCE [LARGE SCALE GENOMIC DNA]</scope>
    <source>
        <strain evidence="9">UMSG2</strain>
    </source>
</reference>
<dbReference type="PANTHER" id="PTHR43791">
    <property type="entry name" value="PERMEASE-RELATED"/>
    <property type="match status" value="1"/>
</dbReference>
<feature type="region of interest" description="Disordered" evidence="6">
    <location>
        <begin position="631"/>
        <end position="665"/>
    </location>
</feature>
<organism evidence="9 10">
    <name type="scientific">Erysiphe neolycopersici</name>
    <dbReference type="NCBI Taxonomy" id="212602"/>
    <lineage>
        <taxon>Eukaryota</taxon>
        <taxon>Fungi</taxon>
        <taxon>Dikarya</taxon>
        <taxon>Ascomycota</taxon>
        <taxon>Pezizomycotina</taxon>
        <taxon>Leotiomycetes</taxon>
        <taxon>Erysiphales</taxon>
        <taxon>Erysiphaceae</taxon>
        <taxon>Erysiphe</taxon>
    </lineage>
</organism>
<keyword evidence="5 7" id="KW-0472">Membrane</keyword>
<dbReference type="PROSITE" id="PS50850">
    <property type="entry name" value="MFS"/>
    <property type="match status" value="1"/>
</dbReference>
<feature type="compositionally biased region" description="Basic and acidic residues" evidence="6">
    <location>
        <begin position="646"/>
        <end position="665"/>
    </location>
</feature>
<protein>
    <submittedName>
        <fullName evidence="9">Putative transporter</fullName>
    </submittedName>
</protein>
<keyword evidence="4 7" id="KW-1133">Transmembrane helix</keyword>
<accession>A0A420HWC6</accession>
<comment type="caution">
    <text evidence="9">The sequence shown here is derived from an EMBL/GenBank/DDBJ whole genome shotgun (WGS) entry which is preliminary data.</text>
</comment>
<comment type="subcellular location">
    <subcellularLocation>
        <location evidence="1">Membrane</location>
        <topology evidence="1">Multi-pass membrane protein</topology>
    </subcellularLocation>
</comment>
<feature type="transmembrane region" description="Helical" evidence="7">
    <location>
        <begin position="520"/>
        <end position="541"/>
    </location>
</feature>
<dbReference type="InterPro" id="IPR020846">
    <property type="entry name" value="MFS_dom"/>
</dbReference>
<evidence type="ECO:0000256" key="5">
    <source>
        <dbReference type="ARBA" id="ARBA00023136"/>
    </source>
</evidence>
<dbReference type="FunFam" id="1.20.1250.20:FF:000034">
    <property type="entry name" value="MFS general substrate transporter"/>
    <property type="match status" value="1"/>
</dbReference>
<feature type="transmembrane region" description="Helical" evidence="7">
    <location>
        <begin position="321"/>
        <end position="341"/>
    </location>
</feature>
<evidence type="ECO:0000256" key="2">
    <source>
        <dbReference type="ARBA" id="ARBA00022448"/>
    </source>
</evidence>
<dbReference type="GO" id="GO:0016020">
    <property type="term" value="C:membrane"/>
    <property type="evidence" value="ECO:0007669"/>
    <property type="project" value="UniProtKB-SubCell"/>
</dbReference>
<dbReference type="Pfam" id="PF07690">
    <property type="entry name" value="MFS_1"/>
    <property type="match status" value="1"/>
</dbReference>
<feature type="transmembrane region" description="Helical" evidence="7">
    <location>
        <begin position="123"/>
        <end position="142"/>
    </location>
</feature>
<evidence type="ECO:0000313" key="9">
    <source>
        <dbReference type="EMBL" id="RKF61761.1"/>
    </source>
</evidence>
<feature type="transmembrane region" description="Helical" evidence="7">
    <location>
        <begin position="183"/>
        <end position="204"/>
    </location>
</feature>
<dbReference type="Pfam" id="PF01284">
    <property type="entry name" value="MARVEL"/>
    <property type="match status" value="1"/>
</dbReference>
<dbReference type="FunFam" id="1.20.1250.20:FF:000068">
    <property type="entry name" value="MFS general substrate transporter"/>
    <property type="match status" value="1"/>
</dbReference>
<feature type="transmembrane region" description="Helical" evidence="7">
    <location>
        <begin position="57"/>
        <end position="74"/>
    </location>
</feature>
<dbReference type="AlphaFoldDB" id="A0A420HWC6"/>
<keyword evidence="3 7" id="KW-0812">Transmembrane</keyword>
<feature type="transmembrane region" description="Helical" evidence="7">
    <location>
        <begin position="592"/>
        <end position="615"/>
    </location>
</feature>
<feature type="transmembrane region" description="Helical" evidence="7">
    <location>
        <begin position="373"/>
        <end position="395"/>
    </location>
</feature>
<sequence>MTSHCRPLLRNLDLSNTVYQEKNTDLTGSTVTDQSTLVAPFDHAATQRLLRKLDIHLIPFLALLYLLCFLDRTNVGNARLVGLEEDLGMKGLDYNFSLAVFFPFYVIAEIPSNIMMKRIRPSVWLTTIIISWGLIMICMGLVKNLSGLMVCRAFLGFAEGGLFPGVSYFITMWYRRHECGLRIALFFSAATGAGAFGGLISRGISEMDGFGNMAGWSWIFILEGLLSLVVGGLSHTFISDYPATAKFLSAYERDEVERRLLDDDGLSDEFHIKFLYQALRDKKIWIMMFITIGIFTPMYSISLFLPTIITQFGYSANKSQLLTVPPYLAACLCTILGNYAADKSRQRGLFLLGFEVVAVIGFLMLVTNDMPHVQYVGFFFAASGIYPLVPLITTWTSNNIGGSLKRGVGIAMQVGFGNLGGVIAGFVYLSKDQPRYYNLSNFAFVPGHVILIGLITMSFALTFTMMKFYQRENARRDAILASQNLTTERCSDEVKLAERDKVDEWTVMHTLVPRHAASPIGFLIFASVISILSTAFLTLAPCVLSRPMNRFLPTVFSVVNSIFYLCGFIALSVYLSNLNYCRGKVCDSAKAANFFGVTSFLVWFAEAAILGLAIIRGQRMNSISIKDDYDHNDNDDGDDHDEEDHSDSFQRKHIAAGEKLSDVKL</sequence>
<feature type="transmembrane region" description="Helical" evidence="7">
    <location>
        <begin position="94"/>
        <end position="111"/>
    </location>
</feature>
<gene>
    <name evidence="9" type="ORF">OnM2_039017</name>
</gene>
<evidence type="ECO:0000259" key="8">
    <source>
        <dbReference type="PROSITE" id="PS50850"/>
    </source>
</evidence>
<dbReference type="Proteomes" id="UP000286134">
    <property type="component" value="Unassembled WGS sequence"/>
</dbReference>
<dbReference type="Gene3D" id="1.20.1250.20">
    <property type="entry name" value="MFS general substrate transporter like domains"/>
    <property type="match status" value="2"/>
</dbReference>
<dbReference type="PANTHER" id="PTHR43791:SF57">
    <property type="entry name" value="MAJOR FACILITATOR SUPERFAMILY (MFS) PROFILE DOMAIN-CONTAINING PROTEIN"/>
    <property type="match status" value="1"/>
</dbReference>
<dbReference type="InterPro" id="IPR036259">
    <property type="entry name" value="MFS_trans_sf"/>
</dbReference>
<feature type="transmembrane region" description="Helical" evidence="7">
    <location>
        <begin position="154"/>
        <end position="171"/>
    </location>
</feature>
<feature type="compositionally biased region" description="Acidic residues" evidence="6">
    <location>
        <begin position="635"/>
        <end position="645"/>
    </location>
</feature>
<keyword evidence="10" id="KW-1185">Reference proteome</keyword>
<evidence type="ECO:0000256" key="4">
    <source>
        <dbReference type="ARBA" id="ARBA00022989"/>
    </source>
</evidence>
<feature type="transmembrane region" description="Helical" evidence="7">
    <location>
        <begin position="216"/>
        <end position="238"/>
    </location>
</feature>
<feature type="transmembrane region" description="Helical" evidence="7">
    <location>
        <begin position="407"/>
        <end position="429"/>
    </location>
</feature>
<feature type="domain" description="Major facilitator superfamily (MFS) profile" evidence="8">
    <location>
        <begin position="57"/>
        <end position="465"/>
    </location>
</feature>
<dbReference type="GO" id="GO:0022857">
    <property type="term" value="F:transmembrane transporter activity"/>
    <property type="evidence" value="ECO:0007669"/>
    <property type="project" value="InterPro"/>
</dbReference>
<feature type="transmembrane region" description="Helical" evidence="7">
    <location>
        <begin position="284"/>
        <end position="309"/>
    </location>
</feature>
<dbReference type="STRING" id="212602.A0A420HWC6"/>
<dbReference type="SUPFAM" id="SSF103473">
    <property type="entry name" value="MFS general substrate transporter"/>
    <property type="match status" value="1"/>
</dbReference>
<evidence type="ECO:0000256" key="6">
    <source>
        <dbReference type="SAM" id="MobiDB-lite"/>
    </source>
</evidence>
<feature type="transmembrane region" description="Helical" evidence="7">
    <location>
        <begin position="348"/>
        <end position="367"/>
    </location>
</feature>
<evidence type="ECO:0000256" key="1">
    <source>
        <dbReference type="ARBA" id="ARBA00004141"/>
    </source>
</evidence>
<feature type="transmembrane region" description="Helical" evidence="7">
    <location>
        <begin position="561"/>
        <end position="580"/>
    </location>
</feature>
<evidence type="ECO:0000256" key="7">
    <source>
        <dbReference type="SAM" id="Phobius"/>
    </source>
</evidence>
<name>A0A420HWC6_9PEZI</name>
<dbReference type="OrthoDB" id="2962993at2759"/>
<dbReference type="InterPro" id="IPR008253">
    <property type="entry name" value="Marvel"/>
</dbReference>
<evidence type="ECO:0000256" key="3">
    <source>
        <dbReference type="ARBA" id="ARBA00022692"/>
    </source>
</evidence>
<keyword evidence="2" id="KW-0813">Transport</keyword>
<evidence type="ECO:0000313" key="10">
    <source>
        <dbReference type="Proteomes" id="UP000286134"/>
    </source>
</evidence>